<accession>A0A7Y7ZFN3</accession>
<evidence type="ECO:0000313" key="1">
    <source>
        <dbReference type="EMBL" id="NWC83145.1"/>
    </source>
</evidence>
<evidence type="ECO:0000313" key="2">
    <source>
        <dbReference type="Proteomes" id="UP000542695"/>
    </source>
</evidence>
<protein>
    <submittedName>
        <fullName evidence="1">Uncharacterized protein</fullName>
    </submittedName>
</protein>
<sequence>MELKLAQVWDLDDDHEVGGQDLPNEVTIKVIEGTVEEALLILDSPAYSGIGVFSLARGDAPGTVTFLSFSCAKHIFRRFGIEPVENR</sequence>
<name>A0A7Y7ZFN3_PSEPU</name>
<dbReference type="EMBL" id="JACARV010000080">
    <property type="protein sequence ID" value="NWC83145.1"/>
    <property type="molecule type" value="Genomic_DNA"/>
</dbReference>
<gene>
    <name evidence="1" type="ORF">HX798_23060</name>
</gene>
<comment type="caution">
    <text evidence="1">The sequence shown here is derived from an EMBL/GenBank/DDBJ whole genome shotgun (WGS) entry which is preliminary data.</text>
</comment>
<proteinExistence type="predicted"/>
<dbReference type="Proteomes" id="UP000542695">
    <property type="component" value="Unassembled WGS sequence"/>
</dbReference>
<dbReference type="RefSeq" id="WP_177011041.1">
    <property type="nucleotide sequence ID" value="NZ_JACARV010000080.1"/>
</dbReference>
<organism evidence="1 2">
    <name type="scientific">Pseudomonas putida</name>
    <name type="common">Arthrobacter siderocapsulatus</name>
    <dbReference type="NCBI Taxonomy" id="303"/>
    <lineage>
        <taxon>Bacteria</taxon>
        <taxon>Pseudomonadati</taxon>
        <taxon>Pseudomonadota</taxon>
        <taxon>Gammaproteobacteria</taxon>
        <taxon>Pseudomonadales</taxon>
        <taxon>Pseudomonadaceae</taxon>
        <taxon>Pseudomonas</taxon>
    </lineage>
</organism>
<dbReference type="AlphaFoldDB" id="A0A7Y7ZFN3"/>
<reference evidence="1 2" key="1">
    <citation type="submission" date="2020-04" db="EMBL/GenBank/DDBJ databases">
        <title>Molecular characterization of pseudomonads from Agaricus bisporus reveal novel blotch 2 pathogens in Western Europe.</title>
        <authorList>
            <person name="Taparia T."/>
            <person name="Krijger M."/>
            <person name="Haynes E."/>
            <person name="Elpinstone J.G."/>
            <person name="Noble R."/>
            <person name="Van Der Wolf J."/>
        </authorList>
    </citation>
    <scope>NUCLEOTIDE SEQUENCE [LARGE SCALE GENOMIC DNA]</scope>
    <source>
        <strain evidence="1 2">P7765</strain>
    </source>
</reference>